<feature type="compositionally biased region" description="Acidic residues" evidence="3">
    <location>
        <begin position="90"/>
        <end position="108"/>
    </location>
</feature>
<feature type="compositionally biased region" description="Polar residues" evidence="3">
    <location>
        <begin position="70"/>
        <end position="87"/>
    </location>
</feature>
<protein>
    <recommendedName>
        <fullName evidence="4">Mediator complex subunit 15 KIX domain-containing protein</fullName>
    </recommendedName>
</protein>
<dbReference type="Gene3D" id="1.10.246.20">
    <property type="entry name" value="Coactivator CBP, KIX domain"/>
    <property type="match status" value="1"/>
</dbReference>
<evidence type="ECO:0000256" key="1">
    <source>
        <dbReference type="ARBA" id="ARBA00004123"/>
    </source>
</evidence>
<accession>A0A8J4R8Q2</accession>
<dbReference type="Proteomes" id="UP000737018">
    <property type="component" value="Unassembled WGS sequence"/>
</dbReference>
<name>A0A8J4R8Q2_9ROSI</name>
<dbReference type="GO" id="GO:0031490">
    <property type="term" value="F:chromatin DNA binding"/>
    <property type="evidence" value="ECO:0007669"/>
    <property type="project" value="InterPro"/>
</dbReference>
<dbReference type="EMBL" id="JRKL02001774">
    <property type="protein sequence ID" value="KAF3962105.1"/>
    <property type="molecule type" value="Genomic_DNA"/>
</dbReference>
<evidence type="ECO:0000259" key="4">
    <source>
        <dbReference type="Pfam" id="PF16987"/>
    </source>
</evidence>
<evidence type="ECO:0000256" key="3">
    <source>
        <dbReference type="SAM" id="MobiDB-lite"/>
    </source>
</evidence>
<reference evidence="5" key="1">
    <citation type="submission" date="2020-03" db="EMBL/GenBank/DDBJ databases">
        <title>Castanea mollissima Vanexum genome sequencing.</title>
        <authorList>
            <person name="Staton M."/>
        </authorList>
    </citation>
    <scope>NUCLEOTIDE SEQUENCE</scope>
    <source>
        <tissue evidence="5">Leaf</tissue>
    </source>
</reference>
<dbReference type="GO" id="GO:0003713">
    <property type="term" value="F:transcription coactivator activity"/>
    <property type="evidence" value="ECO:0007669"/>
    <property type="project" value="InterPro"/>
</dbReference>
<dbReference type="PANTHER" id="PTHR33137">
    <property type="entry name" value="MEDIATOR OF RNA POLYMERASE II TRANSCRIPTION SUBUNIT 15A-RELATED"/>
    <property type="match status" value="1"/>
</dbReference>
<dbReference type="InterPro" id="IPR044661">
    <property type="entry name" value="MED15a/b/c-like"/>
</dbReference>
<dbReference type="FunFam" id="1.10.246.20:FF:000003">
    <property type="entry name" value="Mediator of RNA polymerase II transcription subunit 15a"/>
    <property type="match status" value="1"/>
</dbReference>
<evidence type="ECO:0000313" key="5">
    <source>
        <dbReference type="EMBL" id="KAF3962105.1"/>
    </source>
</evidence>
<dbReference type="OrthoDB" id="1912459at2759"/>
<organism evidence="5 6">
    <name type="scientific">Castanea mollissima</name>
    <name type="common">Chinese chestnut</name>
    <dbReference type="NCBI Taxonomy" id="60419"/>
    <lineage>
        <taxon>Eukaryota</taxon>
        <taxon>Viridiplantae</taxon>
        <taxon>Streptophyta</taxon>
        <taxon>Embryophyta</taxon>
        <taxon>Tracheophyta</taxon>
        <taxon>Spermatophyta</taxon>
        <taxon>Magnoliopsida</taxon>
        <taxon>eudicotyledons</taxon>
        <taxon>Gunneridae</taxon>
        <taxon>Pentapetalae</taxon>
        <taxon>rosids</taxon>
        <taxon>fabids</taxon>
        <taxon>Fagales</taxon>
        <taxon>Fagaceae</taxon>
        <taxon>Castanea</taxon>
    </lineage>
</organism>
<feature type="region of interest" description="Disordered" evidence="3">
    <location>
        <begin position="70"/>
        <end position="155"/>
    </location>
</feature>
<feature type="compositionally biased region" description="Acidic residues" evidence="3">
    <location>
        <begin position="122"/>
        <end position="136"/>
    </location>
</feature>
<evidence type="ECO:0000313" key="6">
    <source>
        <dbReference type="Proteomes" id="UP000737018"/>
    </source>
</evidence>
<proteinExistence type="predicted"/>
<feature type="compositionally biased region" description="Basic and acidic residues" evidence="3">
    <location>
        <begin position="109"/>
        <end position="118"/>
    </location>
</feature>
<comment type="subcellular location">
    <subcellularLocation>
        <location evidence="1">Nucleus</location>
    </subcellularLocation>
</comment>
<keyword evidence="6" id="KW-1185">Reference proteome</keyword>
<sequence>MVSNIIRVSPFVYRMETLKRHLPVSGQEGLRELRKIAIRFEEKIYIVATSQSDYLRKISLKMLTMETKSQNPIGNALPSNSAGNSNMDNEVIEDDDDINLESFGDELDAPPRFRDRNHPIQVEDEEDGDEDDDNDASGEAFGSRDDIDFNFLHNK</sequence>
<dbReference type="InterPro" id="IPR036529">
    <property type="entry name" value="KIX_dom_sf"/>
</dbReference>
<dbReference type="Pfam" id="PF16987">
    <property type="entry name" value="KIX_2"/>
    <property type="match status" value="1"/>
</dbReference>
<feature type="domain" description="Mediator complex subunit 15 KIX" evidence="4">
    <location>
        <begin position="15"/>
        <end position="75"/>
    </location>
</feature>
<dbReference type="InterPro" id="IPR036546">
    <property type="entry name" value="MED15_KIX"/>
</dbReference>
<gene>
    <name evidence="5" type="ORF">CMV_013341</name>
</gene>
<evidence type="ECO:0000256" key="2">
    <source>
        <dbReference type="ARBA" id="ARBA00023242"/>
    </source>
</evidence>
<comment type="caution">
    <text evidence="5">The sequence shown here is derived from an EMBL/GenBank/DDBJ whole genome shotgun (WGS) entry which is preliminary data.</text>
</comment>
<keyword evidence="2" id="KW-0539">Nucleus</keyword>
<dbReference type="AlphaFoldDB" id="A0A8J4R8Q2"/>
<dbReference type="PANTHER" id="PTHR33137:SF4">
    <property type="entry name" value="MEDIATOR OF RNA POLYMERASE II TRANSCRIPTION SUBUNIT 15A-RELATED"/>
    <property type="match status" value="1"/>
</dbReference>
<dbReference type="GO" id="GO:0005634">
    <property type="term" value="C:nucleus"/>
    <property type="evidence" value="ECO:0007669"/>
    <property type="project" value="UniProtKB-SubCell"/>
</dbReference>